<evidence type="ECO:0000256" key="2">
    <source>
        <dbReference type="SAM" id="Phobius"/>
    </source>
</evidence>
<name>A0A1F7XNN2_9BACT</name>
<dbReference type="Proteomes" id="UP000177382">
    <property type="component" value="Unassembled WGS sequence"/>
</dbReference>
<organism evidence="3 4">
    <name type="scientific">Candidatus Woesebacteria bacterium RBG_16_42_24</name>
    <dbReference type="NCBI Taxonomy" id="1802485"/>
    <lineage>
        <taxon>Bacteria</taxon>
        <taxon>Candidatus Woeseibacteriota</taxon>
    </lineage>
</organism>
<evidence type="ECO:0000313" key="3">
    <source>
        <dbReference type="EMBL" id="OGM15978.1"/>
    </source>
</evidence>
<evidence type="ECO:0000256" key="1">
    <source>
        <dbReference type="SAM" id="MobiDB-lite"/>
    </source>
</evidence>
<feature type="transmembrane region" description="Helical" evidence="2">
    <location>
        <begin position="59"/>
        <end position="80"/>
    </location>
</feature>
<sequence>MLKTQTPQVSNKSKVNQATTLKGSPIDVTKPPKREAEEEVIEVFDEAGGIKKGSFLGNLLIRAAILAFINLVGVAGIIYFDRSIAKKAIEVKNLRSEQIGLSNQNSEVIRNSIEQYQKKGEVLAQVFPNDAGLVDFANELDRIRKEGKIVGFTFVAEEAVKDKTGSLGIPVLIEIKGTWAEIDTDLRKIQALPFLLRAIQVEAGPALEEGQIDFTFGGFLYVGKDFRKN</sequence>
<keyword evidence="2" id="KW-0472">Membrane</keyword>
<keyword evidence="2" id="KW-1133">Transmembrane helix</keyword>
<gene>
    <name evidence="3" type="ORF">A2V97_04400</name>
</gene>
<protein>
    <submittedName>
        <fullName evidence="3">Uncharacterized protein</fullName>
    </submittedName>
</protein>
<accession>A0A1F7XNN2</accession>
<dbReference type="AlphaFoldDB" id="A0A1F7XNN2"/>
<feature type="region of interest" description="Disordered" evidence="1">
    <location>
        <begin position="1"/>
        <end position="33"/>
    </location>
</feature>
<dbReference type="EMBL" id="MGFX01000001">
    <property type="protein sequence ID" value="OGM15978.1"/>
    <property type="molecule type" value="Genomic_DNA"/>
</dbReference>
<comment type="caution">
    <text evidence="3">The sequence shown here is derived from an EMBL/GenBank/DDBJ whole genome shotgun (WGS) entry which is preliminary data.</text>
</comment>
<evidence type="ECO:0000313" key="4">
    <source>
        <dbReference type="Proteomes" id="UP000177382"/>
    </source>
</evidence>
<proteinExistence type="predicted"/>
<keyword evidence="2" id="KW-0812">Transmembrane</keyword>
<reference evidence="3 4" key="1">
    <citation type="journal article" date="2016" name="Nat. Commun.">
        <title>Thousands of microbial genomes shed light on interconnected biogeochemical processes in an aquifer system.</title>
        <authorList>
            <person name="Anantharaman K."/>
            <person name="Brown C.T."/>
            <person name="Hug L.A."/>
            <person name="Sharon I."/>
            <person name="Castelle C.J."/>
            <person name="Probst A.J."/>
            <person name="Thomas B.C."/>
            <person name="Singh A."/>
            <person name="Wilkins M.J."/>
            <person name="Karaoz U."/>
            <person name="Brodie E.L."/>
            <person name="Williams K.H."/>
            <person name="Hubbard S.S."/>
            <person name="Banfield J.F."/>
        </authorList>
    </citation>
    <scope>NUCLEOTIDE SEQUENCE [LARGE SCALE GENOMIC DNA]</scope>
</reference>
<feature type="compositionally biased region" description="Polar residues" evidence="1">
    <location>
        <begin position="1"/>
        <end position="22"/>
    </location>
</feature>
<dbReference type="STRING" id="1802485.A2V97_04400"/>